<dbReference type="Proteomes" id="UP001321473">
    <property type="component" value="Unassembled WGS sequence"/>
</dbReference>
<sequence>MASSAVVICFVLLTAFTTVRSADPGDSGFCVNLTLPDVGGLGACLGDTLVTCKTSQTPIEVLQPLLECTLKVLRQAGSPAQVLKSVANIFYLLLNAVNQNVARFFQTAVNLLPGSVKLSGCNGTIVVSVPNTLAGECTTNLGNLCTTTVSNLVPGLVNALSCLVKNALNDSPASTVSKLLCDLTNLLDVGAGVPNTILDTIVDGIKKALREYCMVPSLITQSSQVVQLIIPESLQNTV</sequence>
<name>A0AAQ4DXN0_AMBAM</name>
<protein>
    <recommendedName>
        <fullName evidence="4">Secreted protein</fullName>
    </recommendedName>
</protein>
<accession>A0AAQ4DXN0</accession>
<evidence type="ECO:0000313" key="2">
    <source>
        <dbReference type="EMBL" id="KAK8767220.1"/>
    </source>
</evidence>
<organism evidence="2 3">
    <name type="scientific">Amblyomma americanum</name>
    <name type="common">Lone star tick</name>
    <dbReference type="NCBI Taxonomy" id="6943"/>
    <lineage>
        <taxon>Eukaryota</taxon>
        <taxon>Metazoa</taxon>
        <taxon>Ecdysozoa</taxon>
        <taxon>Arthropoda</taxon>
        <taxon>Chelicerata</taxon>
        <taxon>Arachnida</taxon>
        <taxon>Acari</taxon>
        <taxon>Parasitiformes</taxon>
        <taxon>Ixodida</taxon>
        <taxon>Ixodoidea</taxon>
        <taxon>Ixodidae</taxon>
        <taxon>Amblyomminae</taxon>
        <taxon>Amblyomma</taxon>
    </lineage>
</organism>
<evidence type="ECO:0000313" key="3">
    <source>
        <dbReference type="Proteomes" id="UP001321473"/>
    </source>
</evidence>
<evidence type="ECO:0008006" key="4">
    <source>
        <dbReference type="Google" id="ProtNLM"/>
    </source>
</evidence>
<keyword evidence="3" id="KW-1185">Reference proteome</keyword>
<feature type="chain" id="PRO_5042832379" description="Secreted protein" evidence="1">
    <location>
        <begin position="22"/>
        <end position="238"/>
    </location>
</feature>
<keyword evidence="1" id="KW-0732">Signal</keyword>
<reference evidence="2 3" key="1">
    <citation type="journal article" date="2023" name="Arcadia Sci">
        <title>De novo assembly of a long-read Amblyomma americanum tick genome.</title>
        <authorList>
            <person name="Chou S."/>
            <person name="Poskanzer K.E."/>
            <person name="Rollins M."/>
            <person name="Thuy-Boun P.S."/>
        </authorList>
    </citation>
    <scope>NUCLEOTIDE SEQUENCE [LARGE SCALE GENOMIC DNA]</scope>
    <source>
        <strain evidence="2">F_SG_1</strain>
        <tissue evidence="2">Salivary glands</tissue>
    </source>
</reference>
<gene>
    <name evidence="2" type="ORF">V5799_005998</name>
</gene>
<feature type="signal peptide" evidence="1">
    <location>
        <begin position="1"/>
        <end position="21"/>
    </location>
</feature>
<proteinExistence type="predicted"/>
<comment type="caution">
    <text evidence="2">The sequence shown here is derived from an EMBL/GenBank/DDBJ whole genome shotgun (WGS) entry which is preliminary data.</text>
</comment>
<evidence type="ECO:0000256" key="1">
    <source>
        <dbReference type="SAM" id="SignalP"/>
    </source>
</evidence>
<dbReference type="EMBL" id="JARKHS020025640">
    <property type="protein sequence ID" value="KAK8767220.1"/>
    <property type="molecule type" value="Genomic_DNA"/>
</dbReference>
<dbReference type="AlphaFoldDB" id="A0AAQ4DXN0"/>